<dbReference type="RefSeq" id="WP_186815953.1">
    <property type="nucleotide sequence ID" value="NZ_BJXB01000008.1"/>
</dbReference>
<evidence type="ECO:0000313" key="3">
    <source>
        <dbReference type="EMBL" id="GEM46477.1"/>
    </source>
</evidence>
<feature type="chain" id="PRO_5021930829" evidence="1">
    <location>
        <begin position="25"/>
        <end position="149"/>
    </location>
</feature>
<protein>
    <submittedName>
        <fullName evidence="3">CHRD domain-containing protein</fullName>
    </submittedName>
</protein>
<dbReference type="Proteomes" id="UP000321306">
    <property type="component" value="Unassembled WGS sequence"/>
</dbReference>
<dbReference type="InterPro" id="IPR010895">
    <property type="entry name" value="CHRD"/>
</dbReference>
<organism evidence="3 4">
    <name type="scientific">Deinococcus cellulosilyticus (strain DSM 18568 / NBRC 106333 / KACC 11606 / 5516J-15)</name>
    <dbReference type="NCBI Taxonomy" id="1223518"/>
    <lineage>
        <taxon>Bacteria</taxon>
        <taxon>Thermotogati</taxon>
        <taxon>Deinococcota</taxon>
        <taxon>Deinococci</taxon>
        <taxon>Deinococcales</taxon>
        <taxon>Deinococcaceae</taxon>
        <taxon>Deinococcus</taxon>
    </lineage>
</organism>
<comment type="caution">
    <text evidence="3">The sequence shown here is derived from an EMBL/GenBank/DDBJ whole genome shotgun (WGS) entry which is preliminary data.</text>
</comment>
<dbReference type="PROSITE" id="PS51257">
    <property type="entry name" value="PROKAR_LIPOPROTEIN"/>
    <property type="match status" value="1"/>
</dbReference>
<dbReference type="Pfam" id="PF07452">
    <property type="entry name" value="CHRD"/>
    <property type="match status" value="1"/>
</dbReference>
<dbReference type="SMART" id="SM00754">
    <property type="entry name" value="CHRD"/>
    <property type="match status" value="1"/>
</dbReference>
<accession>A0A511N1U1</accession>
<feature type="domain" description="CHRD" evidence="2">
    <location>
        <begin position="25"/>
        <end position="149"/>
    </location>
</feature>
<reference evidence="3 4" key="1">
    <citation type="submission" date="2019-07" db="EMBL/GenBank/DDBJ databases">
        <title>Whole genome shotgun sequence of Deinococcus cellulosilyticus NBRC 106333.</title>
        <authorList>
            <person name="Hosoyama A."/>
            <person name="Uohara A."/>
            <person name="Ohji S."/>
            <person name="Ichikawa N."/>
        </authorList>
    </citation>
    <scope>NUCLEOTIDE SEQUENCE [LARGE SCALE GENOMIC DNA]</scope>
    <source>
        <strain evidence="3 4">NBRC 106333</strain>
    </source>
</reference>
<sequence>MQARTLILGVFSLILASCAQQVPAGTSGLFAKLQGSNVVPAVTTDAWGYANATLNGTDLNITGAFYRLSGKATSIELRQAKVGSNGGTVVCTLDIPEASREAKTGSFGKLCTAKDHGIQEDLVKTGNYYITVNTAANPAGEIRGQLGYE</sequence>
<name>A0A511N1U1_DEIC1</name>
<dbReference type="PROSITE" id="PS50933">
    <property type="entry name" value="CHRD"/>
    <property type="match status" value="1"/>
</dbReference>
<dbReference type="AlphaFoldDB" id="A0A511N1U1"/>
<feature type="signal peptide" evidence="1">
    <location>
        <begin position="1"/>
        <end position="24"/>
    </location>
</feature>
<evidence type="ECO:0000256" key="1">
    <source>
        <dbReference type="SAM" id="SignalP"/>
    </source>
</evidence>
<dbReference type="EMBL" id="BJXB01000008">
    <property type="protein sequence ID" value="GEM46477.1"/>
    <property type="molecule type" value="Genomic_DNA"/>
</dbReference>
<gene>
    <name evidence="3" type="ORF">DC3_21120</name>
</gene>
<keyword evidence="4" id="KW-1185">Reference proteome</keyword>
<evidence type="ECO:0000313" key="4">
    <source>
        <dbReference type="Proteomes" id="UP000321306"/>
    </source>
</evidence>
<evidence type="ECO:0000259" key="2">
    <source>
        <dbReference type="PROSITE" id="PS50933"/>
    </source>
</evidence>
<keyword evidence="1" id="KW-0732">Signal</keyword>
<proteinExistence type="predicted"/>